<name>A0A7D9LKP9_PARCT</name>
<evidence type="ECO:0000313" key="2">
    <source>
        <dbReference type="Proteomes" id="UP001152795"/>
    </source>
</evidence>
<accession>A0A7D9LKP9</accession>
<protein>
    <submittedName>
        <fullName evidence="1">Uncharacterized protein</fullName>
    </submittedName>
</protein>
<comment type="caution">
    <text evidence="1">The sequence shown here is derived from an EMBL/GenBank/DDBJ whole genome shotgun (WGS) entry which is preliminary data.</text>
</comment>
<sequence length="226" mass="26040">MLASINAKIIFAQLALPCFAISTWANLAMVKSRKPVPVKTSLYMRYLFQEKGVRGSQLLQAFPKYSKATVYRHVKLPIDDCERHDKRKYNKGRPRKLTVREERNLVRELRKLRATIGSFSASRLRTAAGIHLLRFHSGPFEEALKVTELEDYCPITSGNAVSASTLMRRLSFTKPILLIRHELANQWHGEKEVKAVLLLIAQVKEKKPVWKEKRHISSCLSRMEKE</sequence>
<evidence type="ECO:0000313" key="1">
    <source>
        <dbReference type="EMBL" id="CAB4035379.1"/>
    </source>
</evidence>
<organism evidence="1 2">
    <name type="scientific">Paramuricea clavata</name>
    <name type="common">Red gorgonian</name>
    <name type="synonym">Violescent sea-whip</name>
    <dbReference type="NCBI Taxonomy" id="317549"/>
    <lineage>
        <taxon>Eukaryota</taxon>
        <taxon>Metazoa</taxon>
        <taxon>Cnidaria</taxon>
        <taxon>Anthozoa</taxon>
        <taxon>Octocorallia</taxon>
        <taxon>Malacalcyonacea</taxon>
        <taxon>Plexauridae</taxon>
        <taxon>Paramuricea</taxon>
    </lineage>
</organism>
<dbReference type="AlphaFoldDB" id="A0A7D9LKP9"/>
<reference evidence="1" key="1">
    <citation type="submission" date="2020-04" db="EMBL/GenBank/DDBJ databases">
        <authorList>
            <person name="Alioto T."/>
            <person name="Alioto T."/>
            <person name="Gomez Garrido J."/>
        </authorList>
    </citation>
    <scope>NUCLEOTIDE SEQUENCE</scope>
    <source>
        <strain evidence="1">A484AB</strain>
    </source>
</reference>
<dbReference type="EMBL" id="CACRXK020020995">
    <property type="protein sequence ID" value="CAB4035379.1"/>
    <property type="molecule type" value="Genomic_DNA"/>
</dbReference>
<gene>
    <name evidence="1" type="ORF">PACLA_8A050529</name>
</gene>
<dbReference type="Proteomes" id="UP001152795">
    <property type="component" value="Unassembled WGS sequence"/>
</dbReference>
<keyword evidence="2" id="KW-1185">Reference proteome</keyword>
<proteinExistence type="predicted"/>